<dbReference type="PANTHER" id="PTHR43341">
    <property type="entry name" value="AMINO ACID PERMEASE"/>
    <property type="match status" value="1"/>
</dbReference>
<sequence length="602" mass="68146">MWTRLSQNSYTMSSRRTVLSADLKERHVNMMAFSACIGFGLFLQSGKIIYIAGPGLAIIAITLASSVMWSVVACLGEMTALFPVQGPLFEFPGRFIDEAVGYATGWITWFAWVVILSAEILAVAQLWKFRFDPDYLKKVGYPDPELGWSTEHYSPAVWVFLFLILIGLINLLPVRQYGQLEYIFGVIKICFISLLIAFNVIISATQRVPVPNGNHFWTWNKPWGFSSNSLVVHPSHDADPGITLRGEQGHFLALWTAISACMFSFVGFETVGITAAENKDLEKHETIKLASKKLNLRITILYILGTFVGGLNVPYDDENLVNIQINSVRAGQNSIFVLAAVRNHLRVWPSIFNGFFIFSATTSGINSLYNSSRILHALASIPEAWPLWAQNTRRRLERTTARGVPLGTVTVSWLVGFMAFLAVKPFPSVVLGRITSNAVVSELICYCVICLSYIQFYHRIKAAADDHTLENRSAYNRDDKQYPYRTHGQLFRAYYGFIFCLLLITFNNWRAFVHPFSMPDFIASYIGIAAFFALIAAYKIRSDGWNPLKWQRNASMQIQRPPPKVVVPGRRRGHLFFPNPKAPIWDEENFKALVAFIWCWLK</sequence>
<evidence type="ECO:0000256" key="3">
    <source>
        <dbReference type="ARBA" id="ARBA00022692"/>
    </source>
</evidence>
<keyword evidence="2" id="KW-0813">Transport</keyword>
<gene>
    <name evidence="9" type="ORF">BU26DRAFT_493091</name>
</gene>
<feature type="transmembrane region" description="Helical" evidence="7">
    <location>
        <begin position="434"/>
        <end position="454"/>
    </location>
</feature>
<protein>
    <recommendedName>
        <fullName evidence="8">Amino acid permease/ SLC12A domain-containing protein</fullName>
    </recommendedName>
</protein>
<feature type="transmembrane region" description="Helical" evidence="7">
    <location>
        <begin position="252"/>
        <end position="273"/>
    </location>
</feature>
<evidence type="ECO:0000256" key="2">
    <source>
        <dbReference type="ARBA" id="ARBA00022448"/>
    </source>
</evidence>
<dbReference type="PROSITE" id="PS00218">
    <property type="entry name" value="AMINO_ACID_PERMEASE_1"/>
    <property type="match status" value="1"/>
</dbReference>
<feature type="domain" description="Amino acid permease/ SLC12A" evidence="8">
    <location>
        <begin position="27"/>
        <end position="547"/>
    </location>
</feature>
<feature type="transmembrane region" description="Helical" evidence="7">
    <location>
        <begin position="156"/>
        <end position="175"/>
    </location>
</feature>
<reference evidence="9" key="1">
    <citation type="journal article" date="2020" name="Stud. Mycol.">
        <title>101 Dothideomycetes genomes: a test case for predicting lifestyles and emergence of pathogens.</title>
        <authorList>
            <person name="Haridas S."/>
            <person name="Albert R."/>
            <person name="Binder M."/>
            <person name="Bloem J."/>
            <person name="Labutti K."/>
            <person name="Salamov A."/>
            <person name="Andreopoulos B."/>
            <person name="Baker S."/>
            <person name="Barry K."/>
            <person name="Bills G."/>
            <person name="Bluhm B."/>
            <person name="Cannon C."/>
            <person name="Castanera R."/>
            <person name="Culley D."/>
            <person name="Daum C."/>
            <person name="Ezra D."/>
            <person name="Gonzalez J."/>
            <person name="Henrissat B."/>
            <person name="Kuo A."/>
            <person name="Liang C."/>
            <person name="Lipzen A."/>
            <person name="Lutzoni F."/>
            <person name="Magnuson J."/>
            <person name="Mondo S."/>
            <person name="Nolan M."/>
            <person name="Ohm R."/>
            <person name="Pangilinan J."/>
            <person name="Park H.-J."/>
            <person name="Ramirez L."/>
            <person name="Alfaro M."/>
            <person name="Sun H."/>
            <person name="Tritt A."/>
            <person name="Yoshinaga Y."/>
            <person name="Zwiers L.-H."/>
            <person name="Turgeon B."/>
            <person name="Goodwin S."/>
            <person name="Spatafora J."/>
            <person name="Crous P."/>
            <person name="Grigoriev I."/>
        </authorList>
    </citation>
    <scope>NUCLEOTIDE SEQUENCE</scope>
    <source>
        <strain evidence="9">CBS 122368</strain>
    </source>
</reference>
<evidence type="ECO:0000256" key="7">
    <source>
        <dbReference type="SAM" id="Phobius"/>
    </source>
</evidence>
<dbReference type="OrthoDB" id="3900342at2759"/>
<feature type="transmembrane region" description="Helical" evidence="7">
    <location>
        <begin position="521"/>
        <end position="540"/>
    </location>
</feature>
<accession>A0A6A6HZS7</accession>
<feature type="transmembrane region" description="Helical" evidence="7">
    <location>
        <begin position="294"/>
        <end position="313"/>
    </location>
</feature>
<evidence type="ECO:0000256" key="1">
    <source>
        <dbReference type="ARBA" id="ARBA00004141"/>
    </source>
</evidence>
<evidence type="ECO:0000256" key="6">
    <source>
        <dbReference type="ARBA" id="ARBA00023136"/>
    </source>
</evidence>
<keyword evidence="6 7" id="KW-0472">Membrane</keyword>
<dbReference type="InterPro" id="IPR004841">
    <property type="entry name" value="AA-permease/SLC12A_dom"/>
</dbReference>
<name>A0A6A6HZS7_9PLEO</name>
<dbReference type="GeneID" id="54579470"/>
<keyword evidence="10" id="KW-1185">Reference proteome</keyword>
<feature type="transmembrane region" description="Helical" evidence="7">
    <location>
        <begin position="403"/>
        <end position="422"/>
    </location>
</feature>
<feature type="transmembrane region" description="Helical" evidence="7">
    <location>
        <begin position="103"/>
        <end position="127"/>
    </location>
</feature>
<dbReference type="Proteomes" id="UP000800094">
    <property type="component" value="Unassembled WGS sequence"/>
</dbReference>
<evidence type="ECO:0000256" key="4">
    <source>
        <dbReference type="ARBA" id="ARBA00022970"/>
    </source>
</evidence>
<dbReference type="Gene3D" id="1.20.1740.10">
    <property type="entry name" value="Amino acid/polyamine transporter I"/>
    <property type="match status" value="1"/>
</dbReference>
<dbReference type="PANTHER" id="PTHR43341:SF35">
    <property type="entry name" value="ACID TRANSPORTER, PUTATIVE-RELATED"/>
    <property type="match status" value="1"/>
</dbReference>
<dbReference type="InterPro" id="IPR050524">
    <property type="entry name" value="APC_YAT"/>
</dbReference>
<keyword evidence="5 7" id="KW-1133">Transmembrane helix</keyword>
<keyword evidence="3 7" id="KW-0812">Transmembrane</keyword>
<dbReference type="GO" id="GO:0015171">
    <property type="term" value="F:amino acid transmembrane transporter activity"/>
    <property type="evidence" value="ECO:0007669"/>
    <property type="project" value="TreeGrafter"/>
</dbReference>
<dbReference type="AlphaFoldDB" id="A0A6A6HZS7"/>
<feature type="transmembrane region" description="Helical" evidence="7">
    <location>
        <begin position="56"/>
        <end position="82"/>
    </location>
</feature>
<keyword evidence="4" id="KW-0029">Amino-acid transport</keyword>
<proteinExistence type="predicted"/>
<evidence type="ECO:0000256" key="5">
    <source>
        <dbReference type="ARBA" id="ARBA00022989"/>
    </source>
</evidence>
<feature type="transmembrane region" description="Helical" evidence="7">
    <location>
        <begin position="351"/>
        <end position="369"/>
    </location>
</feature>
<evidence type="ECO:0000313" key="9">
    <source>
        <dbReference type="EMBL" id="KAF2243258.1"/>
    </source>
</evidence>
<dbReference type="GO" id="GO:0016020">
    <property type="term" value="C:membrane"/>
    <property type="evidence" value="ECO:0007669"/>
    <property type="project" value="UniProtKB-SubCell"/>
</dbReference>
<evidence type="ECO:0000313" key="10">
    <source>
        <dbReference type="Proteomes" id="UP000800094"/>
    </source>
</evidence>
<organism evidence="9 10">
    <name type="scientific">Trematosphaeria pertusa</name>
    <dbReference type="NCBI Taxonomy" id="390896"/>
    <lineage>
        <taxon>Eukaryota</taxon>
        <taxon>Fungi</taxon>
        <taxon>Dikarya</taxon>
        <taxon>Ascomycota</taxon>
        <taxon>Pezizomycotina</taxon>
        <taxon>Dothideomycetes</taxon>
        <taxon>Pleosporomycetidae</taxon>
        <taxon>Pleosporales</taxon>
        <taxon>Massarineae</taxon>
        <taxon>Trematosphaeriaceae</taxon>
        <taxon>Trematosphaeria</taxon>
    </lineage>
</organism>
<evidence type="ECO:0000259" key="8">
    <source>
        <dbReference type="Pfam" id="PF00324"/>
    </source>
</evidence>
<dbReference type="Pfam" id="PF00324">
    <property type="entry name" value="AA_permease"/>
    <property type="match status" value="1"/>
</dbReference>
<dbReference type="RefSeq" id="XP_033678262.1">
    <property type="nucleotide sequence ID" value="XM_033826140.1"/>
</dbReference>
<dbReference type="EMBL" id="ML987205">
    <property type="protein sequence ID" value="KAF2243258.1"/>
    <property type="molecule type" value="Genomic_DNA"/>
</dbReference>
<feature type="transmembrane region" description="Helical" evidence="7">
    <location>
        <begin position="182"/>
        <end position="202"/>
    </location>
</feature>
<comment type="subcellular location">
    <subcellularLocation>
        <location evidence="1">Membrane</location>
        <topology evidence="1">Multi-pass membrane protein</topology>
    </subcellularLocation>
</comment>
<feature type="transmembrane region" description="Helical" evidence="7">
    <location>
        <begin position="490"/>
        <end position="509"/>
    </location>
</feature>
<dbReference type="InterPro" id="IPR004840">
    <property type="entry name" value="Amino_acid_permease_CS"/>
</dbReference>